<feature type="domain" description="DUF397" evidence="1">
    <location>
        <begin position="4"/>
        <end position="57"/>
    </location>
</feature>
<protein>
    <submittedName>
        <fullName evidence="2">DUF397 domain-containing protein</fullName>
    </submittedName>
</protein>
<dbReference type="EMBL" id="QVNQ01000001">
    <property type="protein sequence ID" value="RFS87216.1"/>
    <property type="molecule type" value="Genomic_DNA"/>
</dbReference>
<accession>A0A372GPA6</accession>
<dbReference type="AlphaFoldDB" id="A0A372GPA6"/>
<dbReference type="OrthoDB" id="3483392at2"/>
<evidence type="ECO:0000313" key="2">
    <source>
        <dbReference type="EMBL" id="RFS87216.1"/>
    </source>
</evidence>
<reference evidence="2 3" key="1">
    <citation type="submission" date="2018-08" db="EMBL/GenBank/DDBJ databases">
        <title>Actinomadura spongicola sp. nov., isolated from marine sponge Leucetta chagosensis.</title>
        <authorList>
            <person name="Li L."/>
            <person name="Lin H.W."/>
        </authorList>
    </citation>
    <scope>NUCLEOTIDE SEQUENCE [LARGE SCALE GENOMIC DNA]</scope>
    <source>
        <strain evidence="2 3">LHW52907</strain>
    </source>
</reference>
<gene>
    <name evidence="2" type="ORF">D0T12_02960</name>
</gene>
<proteinExistence type="predicted"/>
<comment type="caution">
    <text evidence="2">The sequence shown here is derived from an EMBL/GenBank/DDBJ whole genome shotgun (WGS) entry which is preliminary data.</text>
</comment>
<dbReference type="InterPro" id="IPR007278">
    <property type="entry name" value="DUF397"/>
</dbReference>
<dbReference type="Pfam" id="PF04149">
    <property type="entry name" value="DUF397"/>
    <property type="match status" value="1"/>
</dbReference>
<evidence type="ECO:0000313" key="3">
    <source>
        <dbReference type="Proteomes" id="UP000262882"/>
    </source>
</evidence>
<dbReference type="RefSeq" id="WP_117397666.1">
    <property type="nucleotide sequence ID" value="NZ_QVNQ01000001.1"/>
</dbReference>
<sequence length="59" mass="6539">MNNAVWRKASKSTENGGNCVELAPLNNIIAIRDSKDPNGPKLVIERNDFRCLTEALKNV</sequence>
<organism evidence="2 3">
    <name type="scientific">Actinomadura spongiicola</name>
    <dbReference type="NCBI Taxonomy" id="2303421"/>
    <lineage>
        <taxon>Bacteria</taxon>
        <taxon>Bacillati</taxon>
        <taxon>Actinomycetota</taxon>
        <taxon>Actinomycetes</taxon>
        <taxon>Streptosporangiales</taxon>
        <taxon>Thermomonosporaceae</taxon>
        <taxon>Actinomadura</taxon>
    </lineage>
</organism>
<dbReference type="Proteomes" id="UP000262882">
    <property type="component" value="Unassembled WGS sequence"/>
</dbReference>
<evidence type="ECO:0000259" key="1">
    <source>
        <dbReference type="Pfam" id="PF04149"/>
    </source>
</evidence>
<keyword evidence="3" id="KW-1185">Reference proteome</keyword>
<name>A0A372GPA6_9ACTN</name>